<dbReference type="Proteomes" id="UP000076532">
    <property type="component" value="Unassembled WGS sequence"/>
</dbReference>
<dbReference type="CDD" id="cd12281">
    <property type="entry name" value="RRM1_TatSF1_like"/>
    <property type="match status" value="1"/>
</dbReference>
<keyword evidence="4 6" id="KW-0694">RNA-binding</keyword>
<feature type="region of interest" description="Disordered" evidence="7">
    <location>
        <begin position="237"/>
        <end position="256"/>
    </location>
</feature>
<evidence type="ECO:0000313" key="10">
    <source>
        <dbReference type="Proteomes" id="UP000076532"/>
    </source>
</evidence>
<reference evidence="9 10" key="1">
    <citation type="journal article" date="2016" name="Mol. Biol. Evol.">
        <title>Comparative Genomics of Early-Diverging Mushroom-Forming Fungi Provides Insights into the Origins of Lignocellulose Decay Capabilities.</title>
        <authorList>
            <person name="Nagy L.G."/>
            <person name="Riley R."/>
            <person name="Tritt A."/>
            <person name="Adam C."/>
            <person name="Daum C."/>
            <person name="Floudas D."/>
            <person name="Sun H."/>
            <person name="Yadav J.S."/>
            <person name="Pangilinan J."/>
            <person name="Larsson K.H."/>
            <person name="Matsuura K."/>
            <person name="Barry K."/>
            <person name="Labutti K."/>
            <person name="Kuo R."/>
            <person name="Ohm R.A."/>
            <person name="Bhattacharya S.S."/>
            <person name="Shirouzu T."/>
            <person name="Yoshinaga Y."/>
            <person name="Martin F.M."/>
            <person name="Grigoriev I.V."/>
            <person name="Hibbett D.S."/>
        </authorList>
    </citation>
    <scope>NUCLEOTIDE SEQUENCE [LARGE SCALE GENOMIC DNA]</scope>
    <source>
        <strain evidence="9 10">CBS 109695</strain>
    </source>
</reference>
<evidence type="ECO:0000256" key="6">
    <source>
        <dbReference type="PROSITE-ProRule" id="PRU00176"/>
    </source>
</evidence>
<accession>A0A166X710</accession>
<dbReference type="FunFam" id="3.30.70.330:FF:000105">
    <property type="entry name" value="HIV Tat-specific factor 1 homolog"/>
    <property type="match status" value="1"/>
</dbReference>
<keyword evidence="5" id="KW-0508">mRNA splicing</keyword>
<dbReference type="Gene3D" id="3.30.70.330">
    <property type="match status" value="2"/>
</dbReference>
<dbReference type="SUPFAM" id="SSF54928">
    <property type="entry name" value="RNA-binding domain, RBD"/>
    <property type="match status" value="2"/>
</dbReference>
<feature type="region of interest" description="Disordered" evidence="7">
    <location>
        <begin position="72"/>
        <end position="147"/>
    </location>
</feature>
<dbReference type="GO" id="GO:0003723">
    <property type="term" value="F:RNA binding"/>
    <property type="evidence" value="ECO:0007669"/>
    <property type="project" value="UniProtKB-UniRule"/>
</dbReference>
<dbReference type="GO" id="GO:0000398">
    <property type="term" value="P:mRNA splicing, via spliceosome"/>
    <property type="evidence" value="ECO:0007669"/>
    <property type="project" value="InterPro"/>
</dbReference>
<dbReference type="PANTHER" id="PTHR15608:SF0">
    <property type="entry name" value="HIV TAT-SPECIFIC FACTOR 1"/>
    <property type="match status" value="1"/>
</dbReference>
<evidence type="ECO:0000256" key="7">
    <source>
        <dbReference type="SAM" id="MobiDB-lite"/>
    </source>
</evidence>
<evidence type="ECO:0000256" key="2">
    <source>
        <dbReference type="ARBA" id="ARBA00022664"/>
    </source>
</evidence>
<dbReference type="InterPro" id="IPR035979">
    <property type="entry name" value="RBD_domain_sf"/>
</dbReference>
<dbReference type="Pfam" id="PF00076">
    <property type="entry name" value="RRM_1"/>
    <property type="match status" value="1"/>
</dbReference>
<evidence type="ECO:0000256" key="5">
    <source>
        <dbReference type="ARBA" id="ARBA00023187"/>
    </source>
</evidence>
<dbReference type="AlphaFoldDB" id="A0A166X710"/>
<gene>
    <name evidence="9" type="ORF">FIBSPDRAFT_719864</name>
</gene>
<dbReference type="GO" id="GO:0005686">
    <property type="term" value="C:U2 snRNP"/>
    <property type="evidence" value="ECO:0007669"/>
    <property type="project" value="TreeGrafter"/>
</dbReference>
<evidence type="ECO:0000256" key="4">
    <source>
        <dbReference type="ARBA" id="ARBA00022884"/>
    </source>
</evidence>
<proteinExistence type="inferred from homology"/>
<evidence type="ECO:0000256" key="1">
    <source>
        <dbReference type="ARBA" id="ARBA00007747"/>
    </source>
</evidence>
<dbReference type="InterPro" id="IPR000504">
    <property type="entry name" value="RRM_dom"/>
</dbReference>
<dbReference type="InterPro" id="IPR012677">
    <property type="entry name" value="Nucleotide-bd_a/b_plait_sf"/>
</dbReference>
<keyword evidence="2" id="KW-0507">mRNA processing</keyword>
<protein>
    <recommendedName>
        <fullName evidence="8">RRM domain-containing protein</fullName>
    </recommendedName>
</protein>
<evidence type="ECO:0000256" key="3">
    <source>
        <dbReference type="ARBA" id="ARBA00022737"/>
    </source>
</evidence>
<evidence type="ECO:0000259" key="8">
    <source>
        <dbReference type="PROSITE" id="PS50102"/>
    </source>
</evidence>
<feature type="domain" description="RRM" evidence="8">
    <location>
        <begin position="146"/>
        <end position="234"/>
    </location>
</feature>
<dbReference type="InterPro" id="IPR034393">
    <property type="entry name" value="TatSF1-like"/>
</dbReference>
<name>A0A166X710_9AGAM</name>
<comment type="similarity">
    <text evidence="1">Belongs to the HTATSF1 family.</text>
</comment>
<feature type="compositionally biased region" description="Basic and acidic residues" evidence="7">
    <location>
        <begin position="88"/>
        <end position="97"/>
    </location>
</feature>
<dbReference type="OrthoDB" id="10258585at2759"/>
<keyword evidence="10" id="KW-1185">Reference proteome</keyword>
<dbReference type="PROSITE" id="PS50102">
    <property type="entry name" value="RRM"/>
    <property type="match status" value="1"/>
</dbReference>
<feature type="compositionally biased region" description="Basic and acidic residues" evidence="7">
    <location>
        <begin position="117"/>
        <end position="129"/>
    </location>
</feature>
<dbReference type="STRING" id="436010.A0A166X710"/>
<dbReference type="PANTHER" id="PTHR15608">
    <property type="entry name" value="SPLICING FACTOR U2AF-ASSOCIATED PROTEIN 2"/>
    <property type="match status" value="1"/>
</dbReference>
<dbReference type="InterPro" id="IPR034392">
    <property type="entry name" value="TatSF1-like_RRM1"/>
</dbReference>
<sequence>MSLPPPSAGANSTPEAQAALFAADPRIHYARESGTWRLENDDGTELEYDAAKGSWIALVDEDLLRKQQAAYSIAGVDEETPAAPVLARENKKRKEPEDYTSATKIPEAGPSIKRGRQGKDKDKKDKDNGKAAAPGEPPRERKSKNTAVYVTGLPADAEAEELHERFSRCGLIEEDDQGEPKIKMYAREDGTFSGEALIVYFKEDSVTLALNILDDAEMRLGDAGSVMAVKKAEFGHKTTGGDAQGEGAKPRKTVDKKKATRRIGKMQQKLLEWDDEDGFGPAKAPEDNINAVNKNGRVVVLKHMFTLKELAEDATLLLDLKEDVREECSALGEVTNVVIYDTEPDGVMTVKFRDPLSAQACVIKMDGRFFAGRRLEAELYSGKQTFKRSGVVDDNEGEGDEAEKQRLDDFASWLMTEGD</sequence>
<dbReference type="EMBL" id="KV417480">
    <property type="protein sequence ID" value="KZP34487.1"/>
    <property type="molecule type" value="Genomic_DNA"/>
</dbReference>
<organism evidence="9 10">
    <name type="scientific">Athelia psychrophila</name>
    <dbReference type="NCBI Taxonomy" id="1759441"/>
    <lineage>
        <taxon>Eukaryota</taxon>
        <taxon>Fungi</taxon>
        <taxon>Dikarya</taxon>
        <taxon>Basidiomycota</taxon>
        <taxon>Agaricomycotina</taxon>
        <taxon>Agaricomycetes</taxon>
        <taxon>Agaricomycetidae</taxon>
        <taxon>Atheliales</taxon>
        <taxon>Atheliaceae</taxon>
        <taxon>Athelia</taxon>
    </lineage>
</organism>
<evidence type="ECO:0000313" key="9">
    <source>
        <dbReference type="EMBL" id="KZP34487.1"/>
    </source>
</evidence>
<keyword evidence="3" id="KW-0677">Repeat</keyword>
<dbReference type="GO" id="GO:0005684">
    <property type="term" value="C:U2-type spliceosomal complex"/>
    <property type="evidence" value="ECO:0007669"/>
    <property type="project" value="TreeGrafter"/>
</dbReference>
<dbReference type="SMART" id="SM00360">
    <property type="entry name" value="RRM"/>
    <property type="match status" value="2"/>
</dbReference>